<gene>
    <name evidence="1" type="ORF">QWU01_19660</name>
</gene>
<evidence type="ECO:0000313" key="1">
    <source>
        <dbReference type="EMBL" id="MDW3779024.1"/>
    </source>
</evidence>
<dbReference type="AlphaFoldDB" id="A0AAW9CBN3"/>
<name>A0AAW9CBN3_KLUCR</name>
<dbReference type="Proteomes" id="UP001276300">
    <property type="component" value="Unassembled WGS sequence"/>
</dbReference>
<reference evidence="1" key="1">
    <citation type="journal article" date="2023" name="J Glob Antimicrob Resist">
        <title>Emergence of NDM-1 and KPC-3 carbapenemases in Kluyvera cryocrescens: Investigating genetic heterogeneity and acquisition routes of blaNDM-1 in Enterobacterales species in Portugal.</title>
        <authorList>
            <person name="Loiodice M."/>
            <person name="Ribeiro M."/>
            <person name="Peixe L."/>
            <person name="Novais A."/>
        </authorList>
    </citation>
    <scope>NUCLEOTIDE SEQUENCE</scope>
    <source>
        <strain evidence="1">K629</strain>
    </source>
</reference>
<sequence>MKNNTIEIYRRRIAIAALHRMKRKTGGYCLVINLPNKEMQTIEMDEETLQKLLIRFEKQSAIEFGKESPEFIRKTYLNSLDINGHTEYLTETGKMIIDELLSELEAHARKLYKREAVKWLGSK</sequence>
<organism evidence="1 2">
    <name type="scientific">Kluyvera cryocrescens</name>
    <name type="common">Kluyvera citrophila</name>
    <dbReference type="NCBI Taxonomy" id="580"/>
    <lineage>
        <taxon>Bacteria</taxon>
        <taxon>Pseudomonadati</taxon>
        <taxon>Pseudomonadota</taxon>
        <taxon>Gammaproteobacteria</taxon>
        <taxon>Enterobacterales</taxon>
        <taxon>Enterobacteriaceae</taxon>
        <taxon>Kluyvera</taxon>
    </lineage>
</organism>
<comment type="caution">
    <text evidence="1">The sequence shown here is derived from an EMBL/GenBank/DDBJ whole genome shotgun (WGS) entry which is preliminary data.</text>
</comment>
<protein>
    <submittedName>
        <fullName evidence="1">Uncharacterized protein</fullName>
    </submittedName>
</protein>
<evidence type="ECO:0000313" key="2">
    <source>
        <dbReference type="Proteomes" id="UP001276300"/>
    </source>
</evidence>
<dbReference type="EMBL" id="JAUEQX010000018">
    <property type="protein sequence ID" value="MDW3779024.1"/>
    <property type="molecule type" value="Genomic_DNA"/>
</dbReference>
<dbReference type="RefSeq" id="WP_318242992.1">
    <property type="nucleotide sequence ID" value="NZ_JAUEQX010000018.1"/>
</dbReference>
<proteinExistence type="predicted"/>
<accession>A0AAW9CBN3</accession>